<comment type="subcellular location">
    <subcellularLocation>
        <location evidence="1">Cell membrane</location>
        <topology evidence="1">Multi-pass membrane protein</topology>
    </subcellularLocation>
</comment>
<keyword evidence="5 8" id="KW-0812">Transmembrane</keyword>
<gene>
    <name evidence="10" type="ORF">NSIN_30018</name>
</gene>
<feature type="transmembrane region" description="Helical" evidence="8">
    <location>
        <begin position="289"/>
        <end position="307"/>
    </location>
</feature>
<keyword evidence="11" id="KW-1185">Reference proteome</keyword>
<organism evidence="10 11">
    <name type="scientific">Nitrosotalea sinensis</name>
    <dbReference type="NCBI Taxonomy" id="1499975"/>
    <lineage>
        <taxon>Archaea</taxon>
        <taxon>Nitrososphaerota</taxon>
        <taxon>Nitrososphaeria</taxon>
        <taxon>Nitrosotaleales</taxon>
        <taxon>Nitrosotaleaceae</taxon>
        <taxon>Nitrosotalea</taxon>
    </lineage>
</organism>
<dbReference type="EMBL" id="FRFC01000004">
    <property type="protein sequence ID" value="SHO46209.1"/>
    <property type="molecule type" value="Genomic_DNA"/>
</dbReference>
<keyword evidence="6 8" id="KW-1133">Transmembrane helix</keyword>
<feature type="transmembrane region" description="Helical" evidence="8">
    <location>
        <begin position="97"/>
        <end position="120"/>
    </location>
</feature>
<name>A0A2H1EH68_9ARCH</name>
<evidence type="ECO:0000256" key="6">
    <source>
        <dbReference type="ARBA" id="ARBA00022989"/>
    </source>
</evidence>
<dbReference type="InterPro" id="IPR050297">
    <property type="entry name" value="LipidA_mod_glycosyltrf_83"/>
</dbReference>
<evidence type="ECO:0000256" key="4">
    <source>
        <dbReference type="ARBA" id="ARBA00022679"/>
    </source>
</evidence>
<keyword evidence="2" id="KW-1003">Cell membrane</keyword>
<feature type="transmembrane region" description="Helical" evidence="8">
    <location>
        <begin position="344"/>
        <end position="364"/>
    </location>
</feature>
<feature type="transmembrane region" description="Helical" evidence="8">
    <location>
        <begin position="216"/>
        <end position="235"/>
    </location>
</feature>
<evidence type="ECO:0000313" key="10">
    <source>
        <dbReference type="EMBL" id="SHO46209.1"/>
    </source>
</evidence>
<feature type="transmembrane region" description="Helical" evidence="8">
    <location>
        <begin position="12"/>
        <end position="30"/>
    </location>
</feature>
<feature type="transmembrane region" description="Helical" evidence="8">
    <location>
        <begin position="126"/>
        <end position="145"/>
    </location>
</feature>
<dbReference type="PANTHER" id="PTHR33908:SF11">
    <property type="entry name" value="MEMBRANE PROTEIN"/>
    <property type="match status" value="1"/>
</dbReference>
<sequence length="487" mass="54697">MILSSMQKIKPAYLLGIILALAGFTHLWNATGFPDVFFDEGVYLARAMNVLDGLGPQVGYFHDHPFFGQIFLAASLGLTGFPNSLHPSMNQDSIALLYLVPRILMGLLAVLDTFLVYLIADTKYGKKIALVASLLFAVMPITWVLRSILLDSILLPFFLSSIFLALKMSNSNKYFLSLVSGIFLGLAIFTKIPVFTMIPLVAGLVYFHSGKDAKTLVLFLVPVLLIPLLWPLQAAETHQFDLWMKDVLWQTQRHSTGLPYISLLFYQMDPVLFVLGVSGMGYAILRRNYLVLFWIVPFVLFLLMIGYNQYFYWIPVLPVFCISSAILLIDILEKIRKKGTDKVIRIIVVSGIAVFGLASTIMVISTNLTNTEFAAAAYVLQNATNDTTVLASPVYSWMLNYVFHKENVPNDYSYVLFEPIKTNKVLLVADPHFLIDIPRGKQLAQIYNDSKTVATFDEDVSMYNTNGYPYSSIRLNLDGMHIEVKAK</sequence>
<proteinExistence type="predicted"/>
<protein>
    <recommendedName>
        <fullName evidence="9">Glycosyltransferase RgtA/B/C/D-like domain-containing protein</fullName>
    </recommendedName>
</protein>
<evidence type="ECO:0000256" key="7">
    <source>
        <dbReference type="ARBA" id="ARBA00023136"/>
    </source>
</evidence>
<evidence type="ECO:0000256" key="1">
    <source>
        <dbReference type="ARBA" id="ARBA00004651"/>
    </source>
</evidence>
<feature type="domain" description="Glycosyltransferase RgtA/B/C/D-like" evidence="9">
    <location>
        <begin position="102"/>
        <end position="221"/>
    </location>
</feature>
<reference evidence="11" key="1">
    <citation type="submission" date="2016-12" db="EMBL/GenBank/DDBJ databases">
        <authorList>
            <person name="Herbold C."/>
        </authorList>
    </citation>
    <scope>NUCLEOTIDE SEQUENCE [LARGE SCALE GENOMIC DNA]</scope>
</reference>
<evidence type="ECO:0000259" key="9">
    <source>
        <dbReference type="Pfam" id="PF13231"/>
    </source>
</evidence>
<feature type="transmembrane region" description="Helical" evidence="8">
    <location>
        <begin position="313"/>
        <end position="332"/>
    </location>
</feature>
<dbReference type="AlphaFoldDB" id="A0A2H1EH68"/>
<evidence type="ECO:0000313" key="11">
    <source>
        <dbReference type="Proteomes" id="UP000232412"/>
    </source>
</evidence>
<dbReference type="GO" id="GO:0016763">
    <property type="term" value="F:pentosyltransferase activity"/>
    <property type="evidence" value="ECO:0007669"/>
    <property type="project" value="TreeGrafter"/>
</dbReference>
<evidence type="ECO:0000256" key="2">
    <source>
        <dbReference type="ARBA" id="ARBA00022475"/>
    </source>
</evidence>
<dbReference type="Pfam" id="PF13231">
    <property type="entry name" value="PMT_2"/>
    <property type="match status" value="1"/>
</dbReference>
<dbReference type="GO" id="GO:0005886">
    <property type="term" value="C:plasma membrane"/>
    <property type="evidence" value="ECO:0007669"/>
    <property type="project" value="UniProtKB-SubCell"/>
</dbReference>
<keyword evidence="7 8" id="KW-0472">Membrane</keyword>
<dbReference type="Proteomes" id="UP000232412">
    <property type="component" value="Unassembled WGS sequence"/>
</dbReference>
<feature type="transmembrane region" description="Helical" evidence="8">
    <location>
        <begin position="174"/>
        <end position="207"/>
    </location>
</feature>
<dbReference type="GO" id="GO:0008610">
    <property type="term" value="P:lipid biosynthetic process"/>
    <property type="evidence" value="ECO:0007669"/>
    <property type="project" value="UniProtKB-ARBA"/>
</dbReference>
<evidence type="ECO:0000256" key="8">
    <source>
        <dbReference type="SAM" id="Phobius"/>
    </source>
</evidence>
<dbReference type="PANTHER" id="PTHR33908">
    <property type="entry name" value="MANNOSYLTRANSFERASE YKCB-RELATED"/>
    <property type="match status" value="1"/>
</dbReference>
<evidence type="ECO:0000256" key="3">
    <source>
        <dbReference type="ARBA" id="ARBA00022676"/>
    </source>
</evidence>
<evidence type="ECO:0000256" key="5">
    <source>
        <dbReference type="ARBA" id="ARBA00022692"/>
    </source>
</evidence>
<dbReference type="InterPro" id="IPR038731">
    <property type="entry name" value="RgtA/B/C-like"/>
</dbReference>
<keyword evidence="3" id="KW-0328">Glycosyltransferase</keyword>
<keyword evidence="4" id="KW-0808">Transferase</keyword>
<accession>A0A2H1EH68</accession>
<feature type="transmembrane region" description="Helical" evidence="8">
    <location>
        <begin position="257"/>
        <end position="277"/>
    </location>
</feature>